<accession>A0A061ISU6</accession>
<gene>
    <name evidence="1" type="ORF">TRSC58_07607</name>
</gene>
<reference evidence="1 2" key="1">
    <citation type="submission" date="2013-07" db="EMBL/GenBank/DDBJ databases">
        <authorList>
            <person name="Stoco P.H."/>
            <person name="Wagner G."/>
            <person name="Gerber A."/>
            <person name="Zaha A."/>
            <person name="Thompson C."/>
            <person name="Bartholomeu D.C."/>
            <person name="Luckemeyer D.D."/>
            <person name="Bahia D."/>
            <person name="Loreto E."/>
            <person name="Prestes E.B."/>
            <person name="Lima F.M."/>
            <person name="Rodrigues-Luiz G."/>
            <person name="Vallejo G.A."/>
            <person name="Filho J.F."/>
            <person name="Monteiro K.M."/>
            <person name="Tyler K.M."/>
            <person name="de Almeida L.G."/>
            <person name="Ortiz M.F."/>
            <person name="Siervo M.A."/>
            <person name="de Moraes M.H."/>
            <person name="Cunha O.L."/>
            <person name="Mendonca-Neto R."/>
            <person name="Silva R."/>
            <person name="Teixeira S.M."/>
            <person name="Murta S.M."/>
            <person name="Sincero T.C."/>
            <person name="Mendes T.A."/>
            <person name="Urmenyi T.P."/>
            <person name="Silva V.G."/>
            <person name="da Rocha W.D."/>
            <person name="Andersson B."/>
            <person name="Romanha A.J."/>
            <person name="Steindel M."/>
            <person name="de Vasconcelos A.T."/>
            <person name="Grisard E.C."/>
        </authorList>
    </citation>
    <scope>NUCLEOTIDE SEQUENCE [LARGE SCALE GENOMIC DNA]</scope>
    <source>
        <strain evidence="1 2">SC58</strain>
    </source>
</reference>
<organism evidence="1 2">
    <name type="scientific">Trypanosoma rangeli SC58</name>
    <dbReference type="NCBI Taxonomy" id="429131"/>
    <lineage>
        <taxon>Eukaryota</taxon>
        <taxon>Discoba</taxon>
        <taxon>Euglenozoa</taxon>
        <taxon>Kinetoplastea</taxon>
        <taxon>Metakinetoplastina</taxon>
        <taxon>Trypanosomatida</taxon>
        <taxon>Trypanosomatidae</taxon>
        <taxon>Trypanosoma</taxon>
        <taxon>Herpetosoma</taxon>
    </lineage>
</organism>
<keyword evidence="2" id="KW-1185">Reference proteome</keyword>
<dbReference type="Proteomes" id="UP000031737">
    <property type="component" value="Unassembled WGS sequence"/>
</dbReference>
<protein>
    <submittedName>
        <fullName evidence="1">Uncharacterized protein</fullName>
    </submittedName>
</protein>
<sequence>MYRRRSALHTCCCLFYYYFNFACFPSLRLFVWPIHARFVGVCRRCFLTDVFPSDFVRVLQRAANHPKVNGNNKSNIYIYIK</sequence>
<dbReference type="AlphaFoldDB" id="A0A061ISU6"/>
<evidence type="ECO:0000313" key="1">
    <source>
        <dbReference type="EMBL" id="ESL04856.1"/>
    </source>
</evidence>
<name>A0A061ISU6_TRYRA</name>
<comment type="caution">
    <text evidence="1">The sequence shown here is derived from an EMBL/GenBank/DDBJ whole genome shotgun (WGS) entry which is preliminary data.</text>
</comment>
<proteinExistence type="predicted"/>
<evidence type="ECO:0000313" key="2">
    <source>
        <dbReference type="Proteomes" id="UP000031737"/>
    </source>
</evidence>
<dbReference type="VEuPathDB" id="TriTrypDB:TRSC58_07607"/>
<dbReference type="EMBL" id="AUPL01008296">
    <property type="protein sequence ID" value="ESL04856.1"/>
    <property type="molecule type" value="Genomic_DNA"/>
</dbReference>